<evidence type="ECO:0000256" key="1">
    <source>
        <dbReference type="ARBA" id="ARBA00007345"/>
    </source>
</evidence>
<organism evidence="5 6">
    <name type="scientific">Myotis davidii</name>
    <name type="common">David's myotis</name>
    <dbReference type="NCBI Taxonomy" id="225400"/>
    <lineage>
        <taxon>Eukaryota</taxon>
        <taxon>Metazoa</taxon>
        <taxon>Chordata</taxon>
        <taxon>Craniata</taxon>
        <taxon>Vertebrata</taxon>
        <taxon>Euteleostomi</taxon>
        <taxon>Mammalia</taxon>
        <taxon>Eutheria</taxon>
        <taxon>Laurasiatheria</taxon>
        <taxon>Chiroptera</taxon>
        <taxon>Yangochiroptera</taxon>
        <taxon>Vespertilionidae</taxon>
        <taxon>Myotis</taxon>
    </lineage>
</organism>
<dbReference type="GO" id="GO:1990904">
    <property type="term" value="C:ribonucleoprotein complex"/>
    <property type="evidence" value="ECO:0007669"/>
    <property type="project" value="UniProtKB-KW"/>
</dbReference>
<dbReference type="EMBL" id="KB104468">
    <property type="protein sequence ID" value="ELK33224.1"/>
    <property type="molecule type" value="Genomic_DNA"/>
</dbReference>
<keyword evidence="3" id="KW-0687">Ribonucleoprotein</keyword>
<proteinExistence type="inferred from homology"/>
<dbReference type="GO" id="GO:0006412">
    <property type="term" value="P:translation"/>
    <property type="evidence" value="ECO:0007669"/>
    <property type="project" value="InterPro"/>
</dbReference>
<dbReference type="Gene3D" id="3.30.860.10">
    <property type="entry name" value="30s Ribosomal Protein S19, Chain A"/>
    <property type="match status" value="1"/>
</dbReference>
<evidence type="ECO:0000256" key="2">
    <source>
        <dbReference type="ARBA" id="ARBA00022980"/>
    </source>
</evidence>
<accession>L5M3J7</accession>
<keyword evidence="2 5" id="KW-0689">Ribosomal protein</keyword>
<evidence type="ECO:0000313" key="5">
    <source>
        <dbReference type="EMBL" id="ELK33224.1"/>
    </source>
</evidence>
<dbReference type="eggNOG" id="KOG0898">
    <property type="taxonomic scope" value="Eukaryota"/>
</dbReference>
<evidence type="ECO:0000256" key="4">
    <source>
        <dbReference type="ARBA" id="ARBA00035469"/>
    </source>
</evidence>
<keyword evidence="6" id="KW-1185">Reference proteome</keyword>
<dbReference type="AlphaFoldDB" id="L5M3J7"/>
<gene>
    <name evidence="5" type="ORF">MDA_GLEAN10008074</name>
</gene>
<evidence type="ECO:0000313" key="6">
    <source>
        <dbReference type="Proteomes" id="UP000010556"/>
    </source>
</evidence>
<dbReference type="Proteomes" id="UP000010556">
    <property type="component" value="Unassembled WGS sequence"/>
</dbReference>
<name>L5M3J7_MYODS</name>
<sequence length="111" mass="12577">MAEVEQQKQRAFRKVTYLGEDLDRLGEQCRGRAAEAALGARRWLQTQPWGLPTFPVARKEAGPPEKPQVVKVHLWDVTISREWWAPQGQDLQQVEIVSLARGPPAPCTHNL</sequence>
<reference evidence="6" key="1">
    <citation type="journal article" date="2013" name="Science">
        <title>Comparative analysis of bat genomes provides insight into the evolution of flight and immunity.</title>
        <authorList>
            <person name="Zhang G."/>
            <person name="Cowled C."/>
            <person name="Shi Z."/>
            <person name="Huang Z."/>
            <person name="Bishop-Lilly K.A."/>
            <person name="Fang X."/>
            <person name="Wynne J.W."/>
            <person name="Xiong Z."/>
            <person name="Baker M.L."/>
            <person name="Zhao W."/>
            <person name="Tachedjian M."/>
            <person name="Zhu Y."/>
            <person name="Zhou P."/>
            <person name="Jiang X."/>
            <person name="Ng J."/>
            <person name="Yang L."/>
            <person name="Wu L."/>
            <person name="Xiao J."/>
            <person name="Feng Y."/>
            <person name="Chen Y."/>
            <person name="Sun X."/>
            <person name="Zhang Y."/>
            <person name="Marsh G.A."/>
            <person name="Crameri G."/>
            <person name="Broder C.C."/>
            <person name="Frey K.G."/>
            <person name="Wang L.F."/>
            <person name="Wang J."/>
        </authorList>
    </citation>
    <scope>NUCLEOTIDE SEQUENCE [LARGE SCALE GENOMIC DNA]</scope>
</reference>
<evidence type="ECO:0000256" key="3">
    <source>
        <dbReference type="ARBA" id="ARBA00023274"/>
    </source>
</evidence>
<dbReference type="GO" id="GO:0005840">
    <property type="term" value="C:ribosome"/>
    <property type="evidence" value="ECO:0007669"/>
    <property type="project" value="UniProtKB-KW"/>
</dbReference>
<dbReference type="InterPro" id="IPR023575">
    <property type="entry name" value="Ribosomal_uS19_SF"/>
</dbReference>
<protein>
    <recommendedName>
        <fullName evidence="4">40S ribosomal protein S15</fullName>
    </recommendedName>
</protein>
<dbReference type="GO" id="GO:0003735">
    <property type="term" value="F:structural constituent of ribosome"/>
    <property type="evidence" value="ECO:0007669"/>
    <property type="project" value="InterPro"/>
</dbReference>
<comment type="similarity">
    <text evidence="1">Belongs to the universal ribosomal protein uS19 family.</text>
</comment>
<dbReference type="KEGG" id="myd:102764149"/>